<comment type="subcellular location">
    <subcellularLocation>
        <location evidence="1 10">Cell membrane</location>
        <topology evidence="1 10">Multi-pass membrane protein</topology>
    </subcellularLocation>
</comment>
<reference evidence="12" key="1">
    <citation type="submission" date="2016-11" db="EMBL/GenBank/DDBJ databases">
        <title>Dehalogenimonas formicexedens sp. nov., a chlorinated alkane respiring bacterium isolated from contaminated groundwater.</title>
        <authorList>
            <person name="Key T.A."/>
            <person name="Bowman K.S."/>
            <person name="Lee I."/>
            <person name="Chun J."/>
            <person name="Albuquerque L."/>
            <person name="da Costa M.S."/>
            <person name="Rainey F.A."/>
            <person name="Moe W.M."/>
        </authorList>
    </citation>
    <scope>NUCLEOTIDE SEQUENCE [LARGE SCALE GENOMIC DNA]</scope>
    <source>
        <strain evidence="12">NSZ-14</strain>
    </source>
</reference>
<dbReference type="InterPro" id="IPR003691">
    <property type="entry name" value="FluC"/>
</dbReference>
<feature type="binding site" evidence="10">
    <location>
        <position position="78"/>
    </location>
    <ligand>
        <name>Na(+)</name>
        <dbReference type="ChEBI" id="CHEBI:29101"/>
        <note>structural</note>
    </ligand>
</feature>
<protein>
    <recommendedName>
        <fullName evidence="10">Fluoride-specific ion channel FluC</fullName>
    </recommendedName>
</protein>
<keyword evidence="12" id="KW-1185">Reference proteome</keyword>
<gene>
    <name evidence="10" type="primary">fluC</name>
    <name evidence="10" type="synonym">crcB</name>
    <name evidence="11" type="ORF">Dform_00560</name>
</gene>
<comment type="similarity">
    <text evidence="7 10">Belongs to the fluoride channel Fluc/FEX (TC 1.A.43) family.</text>
</comment>
<proteinExistence type="inferred from homology"/>
<keyword evidence="10" id="KW-0915">Sodium</keyword>
<keyword evidence="2 10" id="KW-1003">Cell membrane</keyword>
<dbReference type="STRING" id="1839801.Dform_00560"/>
<evidence type="ECO:0000256" key="3">
    <source>
        <dbReference type="ARBA" id="ARBA00022692"/>
    </source>
</evidence>
<keyword evidence="6 10" id="KW-0407">Ion channel</keyword>
<dbReference type="HAMAP" id="MF_00454">
    <property type="entry name" value="FluC"/>
    <property type="match status" value="1"/>
</dbReference>
<evidence type="ECO:0000256" key="8">
    <source>
        <dbReference type="ARBA" id="ARBA00035585"/>
    </source>
</evidence>
<evidence type="ECO:0000313" key="12">
    <source>
        <dbReference type="Proteomes" id="UP000185934"/>
    </source>
</evidence>
<evidence type="ECO:0000256" key="1">
    <source>
        <dbReference type="ARBA" id="ARBA00004651"/>
    </source>
</evidence>
<feature type="binding site" evidence="10">
    <location>
        <position position="75"/>
    </location>
    <ligand>
        <name>Na(+)</name>
        <dbReference type="ChEBI" id="CHEBI:29101"/>
        <note>structural</note>
    </ligand>
</feature>
<comment type="activity regulation">
    <text evidence="10">Na(+) is not transported, but it plays an essential structural role and its presence is essential for fluoride channel function.</text>
</comment>
<evidence type="ECO:0000256" key="7">
    <source>
        <dbReference type="ARBA" id="ARBA00035120"/>
    </source>
</evidence>
<evidence type="ECO:0000256" key="2">
    <source>
        <dbReference type="ARBA" id="ARBA00022475"/>
    </source>
</evidence>
<dbReference type="GO" id="GO:0062054">
    <property type="term" value="F:fluoride channel activity"/>
    <property type="evidence" value="ECO:0007669"/>
    <property type="project" value="UniProtKB-UniRule"/>
</dbReference>
<dbReference type="OrthoDB" id="9815830at2"/>
<keyword evidence="10" id="KW-0479">Metal-binding</keyword>
<keyword evidence="10" id="KW-0406">Ion transport</keyword>
<name>A0A1P8F659_9CHLR</name>
<dbReference type="AlphaFoldDB" id="A0A1P8F659"/>
<dbReference type="NCBIfam" id="TIGR00494">
    <property type="entry name" value="crcB"/>
    <property type="match status" value="1"/>
</dbReference>
<accession>A0A1P8F659</accession>
<evidence type="ECO:0000256" key="5">
    <source>
        <dbReference type="ARBA" id="ARBA00023136"/>
    </source>
</evidence>
<dbReference type="GO" id="GO:0005886">
    <property type="term" value="C:plasma membrane"/>
    <property type="evidence" value="ECO:0007669"/>
    <property type="project" value="UniProtKB-SubCell"/>
</dbReference>
<feature type="transmembrane region" description="Helical" evidence="10">
    <location>
        <begin position="95"/>
        <end position="119"/>
    </location>
</feature>
<evidence type="ECO:0000313" key="11">
    <source>
        <dbReference type="EMBL" id="APV43915.1"/>
    </source>
</evidence>
<dbReference type="GO" id="GO:0046872">
    <property type="term" value="F:metal ion binding"/>
    <property type="evidence" value="ECO:0007669"/>
    <property type="project" value="UniProtKB-KW"/>
</dbReference>
<keyword evidence="5 10" id="KW-0472">Membrane</keyword>
<dbReference type="KEGG" id="dfo:Dform_00560"/>
<evidence type="ECO:0000256" key="4">
    <source>
        <dbReference type="ARBA" id="ARBA00022989"/>
    </source>
</evidence>
<comment type="catalytic activity">
    <reaction evidence="8">
        <text>fluoride(in) = fluoride(out)</text>
        <dbReference type="Rhea" id="RHEA:76159"/>
        <dbReference type="ChEBI" id="CHEBI:17051"/>
    </reaction>
    <physiologicalReaction direction="left-to-right" evidence="8">
        <dbReference type="Rhea" id="RHEA:76160"/>
    </physiologicalReaction>
</comment>
<dbReference type="EMBL" id="CP018258">
    <property type="protein sequence ID" value="APV43915.1"/>
    <property type="molecule type" value="Genomic_DNA"/>
</dbReference>
<dbReference type="Pfam" id="PF02537">
    <property type="entry name" value="CRCB"/>
    <property type="match status" value="1"/>
</dbReference>
<dbReference type="Proteomes" id="UP000185934">
    <property type="component" value="Chromosome"/>
</dbReference>
<dbReference type="RefSeq" id="WP_076003662.1">
    <property type="nucleotide sequence ID" value="NZ_CP018258.1"/>
</dbReference>
<evidence type="ECO:0000256" key="6">
    <source>
        <dbReference type="ARBA" id="ARBA00023303"/>
    </source>
</evidence>
<evidence type="ECO:0000256" key="9">
    <source>
        <dbReference type="ARBA" id="ARBA00049940"/>
    </source>
</evidence>
<keyword evidence="3 10" id="KW-0812">Transmembrane</keyword>
<dbReference type="PANTHER" id="PTHR28259">
    <property type="entry name" value="FLUORIDE EXPORT PROTEIN 1-RELATED"/>
    <property type="match status" value="1"/>
</dbReference>
<keyword evidence="10" id="KW-0813">Transport</keyword>
<feature type="transmembrane region" description="Helical" evidence="10">
    <location>
        <begin position="32"/>
        <end position="52"/>
    </location>
</feature>
<sequence>MKLVILIAGAGALGSVCRFALSGAVYSAFGQSFPYGTLAVNVIGSFLLGLLMQLGMSTDLIPPHLRTAVAIGFLGAFTTFSTFTYETVQLIQDGAWGSVALNIMTSLALGIAAVVAGIFTGRMLAGGS</sequence>
<dbReference type="PANTHER" id="PTHR28259:SF1">
    <property type="entry name" value="FLUORIDE EXPORT PROTEIN 1-RELATED"/>
    <property type="match status" value="1"/>
</dbReference>
<comment type="function">
    <text evidence="9 10">Fluoride-specific ion channel. Important for reducing fluoride concentration in the cell, thus reducing its toxicity.</text>
</comment>
<feature type="transmembrane region" description="Helical" evidence="10">
    <location>
        <begin position="64"/>
        <end position="83"/>
    </location>
</feature>
<evidence type="ECO:0000256" key="10">
    <source>
        <dbReference type="HAMAP-Rule" id="MF_00454"/>
    </source>
</evidence>
<organism evidence="11 12">
    <name type="scientific">Dehalogenimonas formicexedens</name>
    <dbReference type="NCBI Taxonomy" id="1839801"/>
    <lineage>
        <taxon>Bacteria</taxon>
        <taxon>Bacillati</taxon>
        <taxon>Chloroflexota</taxon>
        <taxon>Dehalococcoidia</taxon>
        <taxon>Dehalococcoidales</taxon>
        <taxon>Dehalococcoidaceae</taxon>
        <taxon>Dehalogenimonas</taxon>
    </lineage>
</organism>
<keyword evidence="4 10" id="KW-1133">Transmembrane helix</keyword>
<dbReference type="GO" id="GO:0140114">
    <property type="term" value="P:cellular detoxification of fluoride"/>
    <property type="evidence" value="ECO:0007669"/>
    <property type="project" value="UniProtKB-UniRule"/>
</dbReference>